<evidence type="ECO:0000256" key="2">
    <source>
        <dbReference type="SAM" id="MobiDB-lite"/>
    </source>
</evidence>
<name>A0ABP0WZV6_9BRYO</name>
<proteinExistence type="predicted"/>
<evidence type="ECO:0000256" key="1">
    <source>
        <dbReference type="SAM" id="Coils"/>
    </source>
</evidence>
<dbReference type="PROSITE" id="PS50003">
    <property type="entry name" value="PH_DOMAIN"/>
    <property type="match status" value="1"/>
</dbReference>
<dbReference type="Gene3D" id="2.30.29.30">
    <property type="entry name" value="Pleckstrin-homology domain (PH domain)/Phosphotyrosine-binding domain (PTB)"/>
    <property type="match status" value="1"/>
</dbReference>
<dbReference type="CDD" id="cd00821">
    <property type="entry name" value="PH"/>
    <property type="match status" value="1"/>
</dbReference>
<reference evidence="4" key="1">
    <citation type="submission" date="2024-02" db="EMBL/GenBank/DDBJ databases">
        <authorList>
            <consortium name="ELIXIR-Norway"/>
            <consortium name="Elixir Norway"/>
        </authorList>
    </citation>
    <scope>NUCLEOTIDE SEQUENCE</scope>
</reference>
<dbReference type="SUPFAM" id="SSF50729">
    <property type="entry name" value="PH domain-like"/>
    <property type="match status" value="1"/>
</dbReference>
<dbReference type="PANTHER" id="PTHR22902:SF49">
    <property type="entry name" value="OS03G0666200 PROTEIN"/>
    <property type="match status" value="1"/>
</dbReference>
<evidence type="ECO:0000259" key="3">
    <source>
        <dbReference type="PROSITE" id="PS50003"/>
    </source>
</evidence>
<dbReference type="InterPro" id="IPR001849">
    <property type="entry name" value="PH_domain"/>
</dbReference>
<feature type="region of interest" description="Disordered" evidence="2">
    <location>
        <begin position="337"/>
        <end position="364"/>
    </location>
</feature>
<sequence>MATNVKSMKDEETRSSLEKIKQHLNRGSGHVLLEGYLLKRSETLRKWNRRWFTLDPSTGKMEYRSERGDVSPRGLITFDAQSTITVSPLNFMKESKFDGCCFYIGTSQKKEFFFCAETPVAARAWVATLRAAALVLKAHKEAVESLSGHGHAKLGDVAAVVAAANATAREAAKDLQSQIKIPTLAATASHHSGDGGMDNVTVMKETLRVKDEEIHQLSRDLKARDLTIKELAERLSQTAQAAESAASSVYTVEKQRKEALSEVDHLRNELLKVVRKIRAADEQATAALKTKEAALKEAHHWRLELGKVRERGVILEAALVRAEENVRQLKAAHENQLREQLQAQTAREQSSLHEGTPSEPTVAAPTAEMPEFEAKPVEASVVPASAGSSAEVPITESSLKTCSGEAPLLASKESPLVAAEGVGTGGLLEDGAYTQAVNLSSPAVSEAFMSEELPVTSEVEASRTSCVSANGIDTSGRTEHSIDMKSSPSNVEAQEQQGDVTVSAENQNDTAVVFLEEGACAAHDMNISRSSQQRMDMKMPAINEAVENIGKILIAEDPSGRGATTSQEASEAYSSTMDEDSSDKQESSLQSAAGAPKDMTKCESATEPSDLASTVQDSAAIGVRSDDLAKVGNSTKELMPHSSARSGLENSQAAGRLLWATIDHEHELEEHEARFRLCCC</sequence>
<gene>
    <name evidence="4" type="ORF">CSSPJE1EN1_LOCUS17810</name>
</gene>
<dbReference type="EMBL" id="OZ020099">
    <property type="protein sequence ID" value="CAK9272332.1"/>
    <property type="molecule type" value="Genomic_DNA"/>
</dbReference>
<feature type="region of interest" description="Disordered" evidence="2">
    <location>
        <begin position="556"/>
        <end position="618"/>
    </location>
</feature>
<feature type="compositionally biased region" description="Polar residues" evidence="2">
    <location>
        <begin position="562"/>
        <end position="576"/>
    </location>
</feature>
<dbReference type="InterPro" id="IPR045188">
    <property type="entry name" value="Boi1/Boi2-like"/>
</dbReference>
<dbReference type="Proteomes" id="UP001497444">
    <property type="component" value="Chromosome 4"/>
</dbReference>
<feature type="coiled-coil region" evidence="1">
    <location>
        <begin position="249"/>
        <end position="283"/>
    </location>
</feature>
<keyword evidence="5" id="KW-1185">Reference proteome</keyword>
<evidence type="ECO:0000313" key="5">
    <source>
        <dbReference type="Proteomes" id="UP001497444"/>
    </source>
</evidence>
<feature type="region of interest" description="Disordered" evidence="2">
    <location>
        <begin position="468"/>
        <end position="500"/>
    </location>
</feature>
<feature type="compositionally biased region" description="Polar residues" evidence="2">
    <location>
        <begin position="338"/>
        <end position="353"/>
    </location>
</feature>
<dbReference type="PANTHER" id="PTHR22902">
    <property type="entry name" value="SESQUIPEDALIAN"/>
    <property type="match status" value="1"/>
</dbReference>
<feature type="domain" description="PH" evidence="3">
    <location>
        <begin position="30"/>
        <end position="134"/>
    </location>
</feature>
<feature type="compositionally biased region" description="Polar residues" evidence="2">
    <location>
        <begin position="484"/>
        <end position="500"/>
    </location>
</feature>
<dbReference type="InterPro" id="IPR011993">
    <property type="entry name" value="PH-like_dom_sf"/>
</dbReference>
<keyword evidence="1" id="KW-0175">Coiled coil</keyword>
<organism evidence="4 5">
    <name type="scientific">Sphagnum jensenii</name>
    <dbReference type="NCBI Taxonomy" id="128206"/>
    <lineage>
        <taxon>Eukaryota</taxon>
        <taxon>Viridiplantae</taxon>
        <taxon>Streptophyta</taxon>
        <taxon>Embryophyta</taxon>
        <taxon>Bryophyta</taxon>
        <taxon>Sphagnophytina</taxon>
        <taxon>Sphagnopsida</taxon>
        <taxon>Sphagnales</taxon>
        <taxon>Sphagnaceae</taxon>
        <taxon>Sphagnum</taxon>
    </lineage>
</organism>
<dbReference type="Pfam" id="PF00169">
    <property type="entry name" value="PH"/>
    <property type="match status" value="1"/>
</dbReference>
<accession>A0ABP0WZV6</accession>
<protein>
    <recommendedName>
        <fullName evidence="3">PH domain-containing protein</fullName>
    </recommendedName>
</protein>
<dbReference type="SMART" id="SM00233">
    <property type="entry name" value="PH"/>
    <property type="match status" value="1"/>
</dbReference>
<evidence type="ECO:0000313" key="4">
    <source>
        <dbReference type="EMBL" id="CAK9272332.1"/>
    </source>
</evidence>